<evidence type="ECO:0000313" key="4">
    <source>
        <dbReference type="Proteomes" id="UP000241203"/>
    </source>
</evidence>
<dbReference type="EMBL" id="RZGY01000001">
    <property type="protein sequence ID" value="RUQ86442.1"/>
    <property type="molecule type" value="Genomic_DNA"/>
</dbReference>
<evidence type="ECO:0000313" key="2">
    <source>
        <dbReference type="EMBL" id="PSL39116.1"/>
    </source>
</evidence>
<dbReference type="AlphaFoldDB" id="A0A2P8GYS2"/>
<comment type="caution">
    <text evidence="2">The sequence shown here is derived from an EMBL/GenBank/DDBJ whole genome shotgun (WGS) entry which is preliminary data.</text>
</comment>
<protein>
    <submittedName>
        <fullName evidence="2">Uncharacterized protein</fullName>
    </submittedName>
</protein>
<reference evidence="2 4" key="1">
    <citation type="submission" date="2018-03" db="EMBL/GenBank/DDBJ databases">
        <title>Genomic Encyclopedia of Archaeal and Bacterial Type Strains, Phase II (KMG-II): from individual species to whole genera.</title>
        <authorList>
            <person name="Goeker M."/>
        </authorList>
    </citation>
    <scope>NUCLEOTIDE SEQUENCE [LARGE SCALE GENOMIC DNA]</scope>
    <source>
        <strain evidence="2 4">DSM 21548</strain>
    </source>
</reference>
<dbReference type="OrthoDB" id="5069107at2"/>
<gene>
    <name evidence="2" type="ORF">CLV49_2750</name>
    <name evidence="3" type="ORF">ELQ93_05485</name>
</gene>
<feature type="region of interest" description="Disordered" evidence="1">
    <location>
        <begin position="338"/>
        <end position="375"/>
    </location>
</feature>
<proteinExistence type="predicted"/>
<keyword evidence="5" id="KW-1185">Reference proteome</keyword>
<dbReference type="Proteomes" id="UP000268291">
    <property type="component" value="Unassembled WGS sequence"/>
</dbReference>
<evidence type="ECO:0000313" key="5">
    <source>
        <dbReference type="Proteomes" id="UP000268291"/>
    </source>
</evidence>
<accession>A0A2P8GYS2</accession>
<name>A0A2P8GYS2_9MICO</name>
<evidence type="ECO:0000313" key="3">
    <source>
        <dbReference type="EMBL" id="RUQ86442.1"/>
    </source>
</evidence>
<dbReference type="EMBL" id="PYAU01000001">
    <property type="protein sequence ID" value="PSL39116.1"/>
    <property type="molecule type" value="Genomic_DNA"/>
</dbReference>
<reference evidence="3 5" key="2">
    <citation type="submission" date="2018-12" db="EMBL/GenBank/DDBJ databases">
        <authorList>
            <person name="hu s."/>
            <person name="Xu Y."/>
            <person name="Xu B."/>
            <person name="Li F."/>
        </authorList>
    </citation>
    <scope>NUCLEOTIDE SEQUENCE [LARGE SCALE GENOMIC DNA]</scope>
    <source>
        <strain evidence="3 5">KSW2-17</strain>
    </source>
</reference>
<dbReference type="Proteomes" id="UP000241203">
    <property type="component" value="Unassembled WGS sequence"/>
</dbReference>
<sequence length="375" mass="41412">MMSRYPNRFETYRLEPIGEPAYLDLDDARGRYERGAGLSVVEDTDPPGWYLEVSPRGHRFTVTFYTSTKTPLRVVTWERDEDELRCRRILDIYYPDGDPGHRVPYVQLTTVTQQIFSDGVVVITLSSSSAPDELREVTNAPLTLFRTDVPAFGEWAPLLLSAVTDTRRRFGPDAFATAASDLQDVVPFGLPSTDREALVAGSRGMSILTALADPAGRAARTWADIGSPVVDRGASAIFPLASAQAEARGAMERLHAVRDRLQMDAIHFYGGDHFHAETDLRGEDGYARNIARSGIETVGPVYAWRVGGHAAVLVHGRDSAEGTETLALHVVPADWVWEPPGAGNTKRGQSRRRRAAAERDAADASWTWPERRDHA</sequence>
<organism evidence="2 4">
    <name type="scientific">Labedella gwakjiensis</name>
    <dbReference type="NCBI Taxonomy" id="390269"/>
    <lineage>
        <taxon>Bacteria</taxon>
        <taxon>Bacillati</taxon>
        <taxon>Actinomycetota</taxon>
        <taxon>Actinomycetes</taxon>
        <taxon>Micrococcales</taxon>
        <taxon>Microbacteriaceae</taxon>
        <taxon>Labedella</taxon>
    </lineage>
</organism>
<dbReference type="RefSeq" id="WP_106564028.1">
    <property type="nucleotide sequence ID" value="NZ_PYAU01000001.1"/>
</dbReference>
<evidence type="ECO:0000256" key="1">
    <source>
        <dbReference type="SAM" id="MobiDB-lite"/>
    </source>
</evidence>